<keyword evidence="3" id="KW-0676">Redox-active center</keyword>
<dbReference type="CDD" id="cd02947">
    <property type="entry name" value="TRX_family"/>
    <property type="match status" value="1"/>
</dbReference>
<dbReference type="EMBL" id="BTSX01000005">
    <property type="protein sequence ID" value="GMT00765.1"/>
    <property type="molecule type" value="Genomic_DNA"/>
</dbReference>
<feature type="domain" description="Thioredoxin" evidence="4">
    <location>
        <begin position="1"/>
        <end position="111"/>
    </location>
</feature>
<feature type="site" description="Deprotonates C-terminal active site Cys" evidence="2">
    <location>
        <position position="32"/>
    </location>
</feature>
<dbReference type="InterPro" id="IPR013766">
    <property type="entry name" value="Thioredoxin_domain"/>
</dbReference>
<dbReference type="NCBIfam" id="TIGR01068">
    <property type="entry name" value="thioredoxin"/>
    <property type="match status" value="1"/>
</dbReference>
<dbReference type="PRINTS" id="PR00421">
    <property type="entry name" value="THIOREDOXIN"/>
</dbReference>
<evidence type="ECO:0000313" key="6">
    <source>
        <dbReference type="Proteomes" id="UP001432027"/>
    </source>
</evidence>
<accession>A0AAV5U3F7</accession>
<feature type="site" description="Contributes to redox potential value" evidence="2">
    <location>
        <position position="39"/>
    </location>
</feature>
<dbReference type="GO" id="GO:0015035">
    <property type="term" value="F:protein-disulfide reductase activity"/>
    <property type="evidence" value="ECO:0007669"/>
    <property type="project" value="InterPro"/>
</dbReference>
<organism evidence="5 6">
    <name type="scientific">Pristionchus entomophagus</name>
    <dbReference type="NCBI Taxonomy" id="358040"/>
    <lineage>
        <taxon>Eukaryota</taxon>
        <taxon>Metazoa</taxon>
        <taxon>Ecdysozoa</taxon>
        <taxon>Nematoda</taxon>
        <taxon>Chromadorea</taxon>
        <taxon>Rhabditida</taxon>
        <taxon>Rhabditina</taxon>
        <taxon>Diplogasteromorpha</taxon>
        <taxon>Diplogasteroidea</taxon>
        <taxon>Neodiplogasteridae</taxon>
        <taxon>Pristionchus</taxon>
    </lineage>
</organism>
<keyword evidence="1 3" id="KW-1015">Disulfide bond</keyword>
<dbReference type="Proteomes" id="UP001432027">
    <property type="component" value="Unassembled WGS sequence"/>
</dbReference>
<gene>
    <name evidence="5" type="ORF">PENTCL1PPCAC_22939</name>
</gene>
<feature type="site" description="Contributes to redox potential value" evidence="2">
    <location>
        <position position="40"/>
    </location>
</feature>
<feature type="active site" description="Nucleophile" evidence="2">
    <location>
        <position position="38"/>
    </location>
</feature>
<sequence>SNSFFIIIVMLVQVNEPQFTSLLKSKELVVIDFFATWCGPCKMMSPKLEKLSVDFPNVKFAKVDIDDEENLASRYSINLMPTFVFFKDGKEIYRVEGTKEDHLRSQISLLQ</sequence>
<dbReference type="InterPro" id="IPR017937">
    <property type="entry name" value="Thioredoxin_CS"/>
</dbReference>
<reference evidence="5" key="1">
    <citation type="submission" date="2023-10" db="EMBL/GenBank/DDBJ databases">
        <title>Genome assembly of Pristionchus species.</title>
        <authorList>
            <person name="Yoshida K."/>
            <person name="Sommer R.J."/>
        </authorList>
    </citation>
    <scope>NUCLEOTIDE SEQUENCE</scope>
    <source>
        <strain evidence="5">RS0144</strain>
    </source>
</reference>
<dbReference type="Gene3D" id="3.40.30.10">
    <property type="entry name" value="Glutaredoxin"/>
    <property type="match status" value="1"/>
</dbReference>
<dbReference type="InterPro" id="IPR036249">
    <property type="entry name" value="Thioredoxin-like_sf"/>
</dbReference>
<evidence type="ECO:0000313" key="5">
    <source>
        <dbReference type="EMBL" id="GMT00765.1"/>
    </source>
</evidence>
<feature type="non-terminal residue" evidence="5">
    <location>
        <position position="1"/>
    </location>
</feature>
<keyword evidence="6" id="KW-1185">Reference proteome</keyword>
<dbReference type="PANTHER" id="PTHR46115">
    <property type="entry name" value="THIOREDOXIN-LIKE PROTEIN 1"/>
    <property type="match status" value="1"/>
</dbReference>
<feature type="active site" description="Nucleophile" evidence="2">
    <location>
        <position position="41"/>
    </location>
</feature>
<comment type="caution">
    <text evidence="5">The sequence shown here is derived from an EMBL/GenBank/DDBJ whole genome shotgun (WGS) entry which is preliminary data.</text>
</comment>
<dbReference type="AlphaFoldDB" id="A0AAV5U3F7"/>
<dbReference type="PROSITE" id="PS00194">
    <property type="entry name" value="THIOREDOXIN_1"/>
    <property type="match status" value="1"/>
</dbReference>
<dbReference type="FunFam" id="3.40.30.10:FF:000245">
    <property type="entry name" value="Thioredoxin"/>
    <property type="match status" value="1"/>
</dbReference>
<protein>
    <recommendedName>
        <fullName evidence="4">Thioredoxin domain-containing protein</fullName>
    </recommendedName>
</protein>
<dbReference type="Pfam" id="PF00085">
    <property type="entry name" value="Thioredoxin"/>
    <property type="match status" value="1"/>
</dbReference>
<dbReference type="InterPro" id="IPR005746">
    <property type="entry name" value="Thioredoxin"/>
</dbReference>
<proteinExistence type="predicted"/>
<evidence type="ECO:0000256" key="2">
    <source>
        <dbReference type="PIRSR" id="PIRSR000077-1"/>
    </source>
</evidence>
<evidence type="ECO:0000256" key="3">
    <source>
        <dbReference type="PIRSR" id="PIRSR000077-4"/>
    </source>
</evidence>
<evidence type="ECO:0000256" key="1">
    <source>
        <dbReference type="ARBA" id="ARBA00023157"/>
    </source>
</evidence>
<feature type="disulfide bond" description="Redox-active" evidence="3">
    <location>
        <begin position="38"/>
        <end position="41"/>
    </location>
</feature>
<dbReference type="PROSITE" id="PS51352">
    <property type="entry name" value="THIOREDOXIN_2"/>
    <property type="match status" value="1"/>
</dbReference>
<evidence type="ECO:0000259" key="4">
    <source>
        <dbReference type="PROSITE" id="PS51352"/>
    </source>
</evidence>
<dbReference type="SUPFAM" id="SSF52833">
    <property type="entry name" value="Thioredoxin-like"/>
    <property type="match status" value="1"/>
</dbReference>
<dbReference type="PIRSF" id="PIRSF000077">
    <property type="entry name" value="Thioredoxin"/>
    <property type="match status" value="1"/>
</dbReference>
<name>A0AAV5U3F7_9BILA</name>